<keyword evidence="1" id="KW-1133">Transmembrane helix</keyword>
<evidence type="ECO:0000313" key="2">
    <source>
        <dbReference type="EMBL" id="AGS40072.1"/>
    </source>
</evidence>
<name>S5TGS2_9GAMM</name>
<protein>
    <submittedName>
        <fullName evidence="2">Uncharacterized protein</fullName>
    </submittedName>
</protein>
<dbReference type="EMBL" id="CP005996">
    <property type="protein sequence ID" value="AGS40072.1"/>
    <property type="molecule type" value="Genomic_DNA"/>
</dbReference>
<evidence type="ECO:0000313" key="3">
    <source>
        <dbReference type="Proteomes" id="UP000015380"/>
    </source>
</evidence>
<dbReference type="AlphaFoldDB" id="S5TGS2"/>
<proteinExistence type="predicted"/>
<gene>
    <name evidence="2" type="ORF">CYCME_1754</name>
</gene>
<accession>S5TGS2</accession>
<keyword evidence="1" id="KW-0812">Transmembrane</keyword>
<dbReference type="HOGENOM" id="CLU_2933692_0_0_6"/>
<sequence>MECCTKNSRYLLTSLLLVGFIYVPYVENQYLFSMFPRLLFFYLILNSLTQQCSLAKLLIT</sequence>
<keyword evidence="3" id="KW-1185">Reference proteome</keyword>
<feature type="transmembrane region" description="Helical" evidence="1">
    <location>
        <begin position="7"/>
        <end position="26"/>
    </location>
</feature>
<dbReference type="Proteomes" id="UP000015380">
    <property type="component" value="Chromosome"/>
</dbReference>
<keyword evidence="1" id="KW-0472">Membrane</keyword>
<evidence type="ECO:0000256" key="1">
    <source>
        <dbReference type="SAM" id="Phobius"/>
    </source>
</evidence>
<reference evidence="2 3" key="1">
    <citation type="submission" date="2013-05" db="EMBL/GenBank/DDBJ databases">
        <title>Between feast and famine: a lifestyle of most important marine PAH-degrading bacterium Cycloclasticus sp. 7ME.</title>
        <authorList>
            <person name="Yakimov M.M."/>
            <person name="Messina E."/>
            <person name="Genovese M."/>
            <person name="Denaro R."/>
            <person name="Crisafi F."/>
            <person name="Russo D."/>
            <person name="Cappello S."/>
            <person name="Santisi S."/>
            <person name="Smedile F."/>
            <person name="Golyshina O.V."/>
            <person name="Tran H."/>
            <person name="Pieper D.H."/>
            <person name="Golyshin P.N."/>
            <person name="Giuliano L."/>
        </authorList>
    </citation>
    <scope>NUCLEOTIDE SEQUENCE [LARGE SCALE GENOMIC DNA]</scope>
    <source>
        <strain evidence="2 3">78-ME</strain>
    </source>
</reference>
<reference evidence="3" key="2">
    <citation type="journal article" date="2016" name="Environ. Microbiol. Rep.">
        <title>Analysis of defence systems and a conjugative IncP-1 plasmid in the marine polyaromatic hydrocarbons-degrading bacterium Cycloclasticus sp. 78-ME.</title>
        <authorList>
            <person name="Yakimov M.M."/>
            <person name="Crisafi F."/>
            <person name="Messina E."/>
            <person name="Smedile F."/>
            <person name="Lopatina A."/>
            <person name="Denaro R."/>
            <person name="Pieper D.H."/>
            <person name="Golyshin P.N."/>
            <person name="Giuliano L."/>
        </authorList>
    </citation>
    <scope>NUCLEOTIDE SEQUENCE [LARGE SCALE GENOMIC DNA]</scope>
    <source>
        <strain evidence="3">78-ME</strain>
    </source>
</reference>
<organism evidence="2 3">
    <name type="scientific">Cycloclasticus zancles 78-ME</name>
    <dbReference type="NCBI Taxonomy" id="1198232"/>
    <lineage>
        <taxon>Bacteria</taxon>
        <taxon>Pseudomonadati</taxon>
        <taxon>Pseudomonadota</taxon>
        <taxon>Gammaproteobacteria</taxon>
        <taxon>Thiotrichales</taxon>
        <taxon>Piscirickettsiaceae</taxon>
        <taxon>Cycloclasticus</taxon>
    </lineage>
</organism>
<dbReference type="KEGG" id="cza:CYCME_1754"/>